<keyword evidence="1" id="KW-0812">Transmembrane</keyword>
<dbReference type="Proteomes" id="UP000703269">
    <property type="component" value="Unassembled WGS sequence"/>
</dbReference>
<dbReference type="OrthoDB" id="341353at2759"/>
<evidence type="ECO:0000313" key="3">
    <source>
        <dbReference type="Proteomes" id="UP000703269"/>
    </source>
</evidence>
<comment type="caution">
    <text evidence="2">The sequence shown here is derived from an EMBL/GenBank/DDBJ whole genome shotgun (WGS) entry which is preliminary data.</text>
</comment>
<evidence type="ECO:0000256" key="1">
    <source>
        <dbReference type="SAM" id="Phobius"/>
    </source>
</evidence>
<feature type="transmembrane region" description="Helical" evidence="1">
    <location>
        <begin position="203"/>
        <end position="228"/>
    </location>
</feature>
<dbReference type="InterPro" id="IPR050846">
    <property type="entry name" value="TLCD"/>
</dbReference>
<evidence type="ECO:0000313" key="2">
    <source>
        <dbReference type="EMBL" id="GJE99976.1"/>
    </source>
</evidence>
<dbReference type="PANTHER" id="PTHR13439">
    <property type="entry name" value="CT120 PROTEIN"/>
    <property type="match status" value="1"/>
</dbReference>
<keyword evidence="1" id="KW-1133">Transmembrane helix</keyword>
<name>A0A9P3GSF8_9APHY</name>
<reference evidence="2 3" key="1">
    <citation type="submission" date="2021-08" db="EMBL/GenBank/DDBJ databases">
        <title>Draft Genome Sequence of Phanerochaete sordida strain YK-624.</title>
        <authorList>
            <person name="Mori T."/>
            <person name="Dohra H."/>
            <person name="Suzuki T."/>
            <person name="Kawagishi H."/>
            <person name="Hirai H."/>
        </authorList>
    </citation>
    <scope>NUCLEOTIDE SEQUENCE [LARGE SCALE GENOMIC DNA]</scope>
    <source>
        <strain evidence="2 3">YK-624</strain>
    </source>
</reference>
<accession>A0A9P3GSF8</accession>
<feature type="transmembrane region" description="Helical" evidence="1">
    <location>
        <begin position="20"/>
        <end position="43"/>
    </location>
</feature>
<dbReference type="EMBL" id="BPQB01000127">
    <property type="protein sequence ID" value="GJE99976.1"/>
    <property type="molecule type" value="Genomic_DNA"/>
</dbReference>
<keyword evidence="3" id="KW-1185">Reference proteome</keyword>
<feature type="transmembrane region" description="Helical" evidence="1">
    <location>
        <begin position="170"/>
        <end position="191"/>
    </location>
</feature>
<organism evidence="2 3">
    <name type="scientific">Phanerochaete sordida</name>
    <dbReference type="NCBI Taxonomy" id="48140"/>
    <lineage>
        <taxon>Eukaryota</taxon>
        <taxon>Fungi</taxon>
        <taxon>Dikarya</taxon>
        <taxon>Basidiomycota</taxon>
        <taxon>Agaricomycotina</taxon>
        <taxon>Agaricomycetes</taxon>
        <taxon>Polyporales</taxon>
        <taxon>Phanerochaetaceae</taxon>
        <taxon>Phanerochaete</taxon>
    </lineage>
</organism>
<feature type="transmembrane region" description="Helical" evidence="1">
    <location>
        <begin position="55"/>
        <end position="76"/>
    </location>
</feature>
<evidence type="ECO:0008006" key="4">
    <source>
        <dbReference type="Google" id="ProtNLM"/>
    </source>
</evidence>
<dbReference type="GO" id="GO:0055088">
    <property type="term" value="P:lipid homeostasis"/>
    <property type="evidence" value="ECO:0007669"/>
    <property type="project" value="TreeGrafter"/>
</dbReference>
<proteinExistence type="predicted"/>
<dbReference type="AlphaFoldDB" id="A0A9P3GSF8"/>
<keyword evidence="1" id="KW-0472">Membrane</keyword>
<dbReference type="PANTHER" id="PTHR13439:SF72">
    <property type="entry name" value="TLC DOMAIN-CONTAINING PROTEIN"/>
    <property type="match status" value="1"/>
</dbReference>
<feature type="transmembrane region" description="Helical" evidence="1">
    <location>
        <begin position="142"/>
        <end position="163"/>
    </location>
</feature>
<dbReference type="GO" id="GO:0005783">
    <property type="term" value="C:endoplasmic reticulum"/>
    <property type="evidence" value="ECO:0007669"/>
    <property type="project" value="TreeGrafter"/>
</dbReference>
<protein>
    <recommendedName>
        <fullName evidence="4">TLC domain-containing protein</fullName>
    </recommendedName>
</protein>
<feature type="transmembrane region" description="Helical" evidence="1">
    <location>
        <begin position="88"/>
        <end position="106"/>
    </location>
</feature>
<gene>
    <name evidence="2" type="ORF">PsYK624_162530</name>
</gene>
<feature type="transmembrane region" description="Helical" evidence="1">
    <location>
        <begin position="118"/>
        <end position="136"/>
    </location>
</feature>
<sequence>MSALLSTVSRLAPTPNPHLVAVTAASLGACIAFYYVVEGAVRVRGKAMSERQRSWVLSTLSSAIMTLVSLPFLWHWLKTGETDILHAFADHACCFFIGYLASDLLVGSIHYRGSINLLTGWIHHFVYMSLLTFIVIPNNFSTLFSTLSILELPTFLLAAGSLNPVFRNDYLFAAVFFSTRICFHIYIAATYALRALSPAGGSWVPTIALSCVLPMHVLWMHGCVAGILRRRRAARHARAGTGVVAADPRVRDIPAYLLSRTLVSSALAQMRQRRLASTTLLRRSRQHVLRLLHDALRAEELAGAQASAAQAQVPQPPPKWRSIRRRVAGRIRRSLPEYDGGVAPAVVELDDAVVALATAVAQ</sequence>